<feature type="compositionally biased region" description="Polar residues" evidence="1">
    <location>
        <begin position="1"/>
        <end position="16"/>
    </location>
</feature>
<dbReference type="AlphaFoldDB" id="A0A914P9U6"/>
<dbReference type="WBParaSite" id="PDA_v2.g11475.t1">
    <property type="protein sequence ID" value="PDA_v2.g11475.t1"/>
    <property type="gene ID" value="PDA_v2.g11475"/>
</dbReference>
<evidence type="ECO:0000256" key="1">
    <source>
        <dbReference type="SAM" id="MobiDB-lite"/>
    </source>
</evidence>
<feature type="region of interest" description="Disordered" evidence="1">
    <location>
        <begin position="1"/>
        <end position="26"/>
    </location>
</feature>
<name>A0A914P9U6_9BILA</name>
<keyword evidence="2" id="KW-1185">Reference proteome</keyword>
<dbReference type="Proteomes" id="UP000887578">
    <property type="component" value="Unplaced"/>
</dbReference>
<organism evidence="2 3">
    <name type="scientific">Panagrolaimus davidi</name>
    <dbReference type="NCBI Taxonomy" id="227884"/>
    <lineage>
        <taxon>Eukaryota</taxon>
        <taxon>Metazoa</taxon>
        <taxon>Ecdysozoa</taxon>
        <taxon>Nematoda</taxon>
        <taxon>Chromadorea</taxon>
        <taxon>Rhabditida</taxon>
        <taxon>Tylenchina</taxon>
        <taxon>Panagrolaimomorpha</taxon>
        <taxon>Panagrolaimoidea</taxon>
        <taxon>Panagrolaimidae</taxon>
        <taxon>Panagrolaimus</taxon>
    </lineage>
</organism>
<evidence type="ECO:0000313" key="2">
    <source>
        <dbReference type="Proteomes" id="UP000887578"/>
    </source>
</evidence>
<protein>
    <submittedName>
        <fullName evidence="3">Uncharacterized protein</fullName>
    </submittedName>
</protein>
<sequence length="173" mass="20022">MPSSSTMHLTNVQNPTVHEPVAPTTNYVSEPQHSFANFLQSQYYSPQMEAQPASDYNYQQTPIYPNYELEDTNYADYNLPSNQYQQNYYPSLDDVDIPFFSCYSNPSNISPVQPNQFSSPSYTEILPQKQSDENELNNTLNVTPENLQISNTNNNMIVDEENEKQFWEMMSLE</sequence>
<reference evidence="3" key="1">
    <citation type="submission" date="2022-11" db="UniProtKB">
        <authorList>
            <consortium name="WormBaseParasite"/>
        </authorList>
    </citation>
    <scope>IDENTIFICATION</scope>
</reference>
<accession>A0A914P9U6</accession>
<proteinExistence type="predicted"/>
<evidence type="ECO:0000313" key="3">
    <source>
        <dbReference type="WBParaSite" id="PDA_v2.g11475.t1"/>
    </source>
</evidence>